<feature type="domain" description="tRNA synthetases class I catalytic" evidence="4">
    <location>
        <begin position="12"/>
        <end position="209"/>
    </location>
</feature>
<gene>
    <name evidence="5" type="ORF">METZ01_LOCUS217266</name>
</gene>
<accession>A0A382FP63</accession>
<dbReference type="AlphaFoldDB" id="A0A382FP63"/>
<dbReference type="GO" id="GO:0006423">
    <property type="term" value="P:cysteinyl-tRNA aminoacylation"/>
    <property type="evidence" value="ECO:0007669"/>
    <property type="project" value="TreeGrafter"/>
</dbReference>
<dbReference type="EMBL" id="UINC01050900">
    <property type="protein sequence ID" value="SVB64412.1"/>
    <property type="molecule type" value="Genomic_DNA"/>
</dbReference>
<dbReference type="Gene3D" id="3.40.50.620">
    <property type="entry name" value="HUPs"/>
    <property type="match status" value="1"/>
</dbReference>
<feature type="non-terminal residue" evidence="5">
    <location>
        <position position="209"/>
    </location>
</feature>
<keyword evidence="2" id="KW-0547">Nucleotide-binding</keyword>
<dbReference type="GO" id="GO:0005524">
    <property type="term" value="F:ATP binding"/>
    <property type="evidence" value="ECO:0007669"/>
    <property type="project" value="UniProtKB-KW"/>
</dbReference>
<protein>
    <recommendedName>
        <fullName evidence="4">tRNA synthetases class I catalytic domain-containing protein</fullName>
    </recommendedName>
</protein>
<dbReference type="InterPro" id="IPR014729">
    <property type="entry name" value="Rossmann-like_a/b/a_fold"/>
</dbReference>
<dbReference type="PANTHER" id="PTHR10890:SF3">
    <property type="entry name" value="CYSTEINE--TRNA LIGASE, CYTOPLASMIC"/>
    <property type="match status" value="1"/>
</dbReference>
<evidence type="ECO:0000313" key="5">
    <source>
        <dbReference type="EMBL" id="SVB64412.1"/>
    </source>
</evidence>
<dbReference type="PRINTS" id="PR00983">
    <property type="entry name" value="TRNASYNTHCYS"/>
</dbReference>
<evidence type="ECO:0000256" key="2">
    <source>
        <dbReference type="ARBA" id="ARBA00022741"/>
    </source>
</evidence>
<keyword evidence="3" id="KW-0067">ATP-binding</keyword>
<evidence type="ECO:0000259" key="4">
    <source>
        <dbReference type="Pfam" id="PF01406"/>
    </source>
</evidence>
<reference evidence="5" key="1">
    <citation type="submission" date="2018-05" db="EMBL/GenBank/DDBJ databases">
        <authorList>
            <person name="Lanie J.A."/>
            <person name="Ng W.-L."/>
            <person name="Kazmierczak K.M."/>
            <person name="Andrzejewski T.M."/>
            <person name="Davidsen T.M."/>
            <person name="Wayne K.J."/>
            <person name="Tettelin H."/>
            <person name="Glass J.I."/>
            <person name="Rusch D."/>
            <person name="Podicherti R."/>
            <person name="Tsui H.-C.T."/>
            <person name="Winkler M.E."/>
        </authorList>
    </citation>
    <scope>NUCLEOTIDE SEQUENCE</scope>
</reference>
<proteinExistence type="predicted"/>
<keyword evidence="1" id="KW-0436">Ligase</keyword>
<name>A0A382FP63_9ZZZZ</name>
<dbReference type="Pfam" id="PF01406">
    <property type="entry name" value="tRNA-synt_1e"/>
    <property type="match status" value="1"/>
</dbReference>
<dbReference type="GO" id="GO:0004817">
    <property type="term" value="F:cysteine-tRNA ligase activity"/>
    <property type="evidence" value="ECO:0007669"/>
    <property type="project" value="TreeGrafter"/>
</dbReference>
<dbReference type="PANTHER" id="PTHR10890">
    <property type="entry name" value="CYSTEINYL-TRNA SYNTHETASE"/>
    <property type="match status" value="1"/>
</dbReference>
<evidence type="ECO:0000256" key="3">
    <source>
        <dbReference type="ARBA" id="ARBA00022840"/>
    </source>
</evidence>
<dbReference type="InterPro" id="IPR024909">
    <property type="entry name" value="Cys-tRNA/MSH_ligase"/>
</dbReference>
<evidence type="ECO:0000256" key="1">
    <source>
        <dbReference type="ARBA" id="ARBA00022598"/>
    </source>
</evidence>
<dbReference type="InterPro" id="IPR032678">
    <property type="entry name" value="tRNA-synt_1_cat_dom"/>
</dbReference>
<dbReference type="GO" id="GO:0005829">
    <property type="term" value="C:cytosol"/>
    <property type="evidence" value="ECO:0007669"/>
    <property type="project" value="TreeGrafter"/>
</dbReference>
<dbReference type="SUPFAM" id="SSF52374">
    <property type="entry name" value="Nucleotidylyl transferase"/>
    <property type="match status" value="1"/>
</dbReference>
<organism evidence="5">
    <name type="scientific">marine metagenome</name>
    <dbReference type="NCBI Taxonomy" id="408172"/>
    <lineage>
        <taxon>unclassified sequences</taxon>
        <taxon>metagenomes</taxon>
        <taxon>ecological metagenomes</taxon>
    </lineage>
</organism>
<feature type="non-terminal residue" evidence="5">
    <location>
        <position position="1"/>
    </location>
</feature>
<sequence length="209" mass="24169">VYNTASRKIEEFKSIEENKVGMYVCGLTVYNDMHLGHARTYIAFDVIRRWLEYLDYEVTFVQNHTDIDDKIIKRSNQENVKFEELTKKYIERTQEDLERLQVNTPTIMPKATDYIEEMVTIISDLIEKGNAYVTSPAEGALAPDVYFDVHSALDKFGTLTGQKLEDMRAGSRVAVDERKKHPADFVLWKGAKEGEPRWDSPWGKGRPGW</sequence>